<evidence type="ECO:0000256" key="1">
    <source>
        <dbReference type="ARBA" id="ARBA00004123"/>
    </source>
</evidence>
<reference evidence="6" key="1">
    <citation type="submission" date="2020-11" db="EMBL/GenBank/DDBJ databases">
        <authorList>
            <consortium name="DOE Joint Genome Institute"/>
            <person name="Ahrendt S."/>
            <person name="Riley R."/>
            <person name="Andreopoulos W."/>
            <person name="Labutti K."/>
            <person name="Pangilinan J."/>
            <person name="Ruiz-Duenas F.J."/>
            <person name="Barrasa J.M."/>
            <person name="Sanchez-Garcia M."/>
            <person name="Camarero S."/>
            <person name="Miyauchi S."/>
            <person name="Serrano A."/>
            <person name="Linde D."/>
            <person name="Babiker R."/>
            <person name="Drula E."/>
            <person name="Ayuso-Fernandez I."/>
            <person name="Pacheco R."/>
            <person name="Padilla G."/>
            <person name="Ferreira P."/>
            <person name="Barriuso J."/>
            <person name="Kellner H."/>
            <person name="Castanera R."/>
            <person name="Alfaro M."/>
            <person name="Ramirez L."/>
            <person name="Pisabarro A.G."/>
            <person name="Kuo A."/>
            <person name="Tritt A."/>
            <person name="Lipzen A."/>
            <person name="He G."/>
            <person name="Yan M."/>
            <person name="Ng V."/>
            <person name="Cullen D."/>
            <person name="Martin F."/>
            <person name="Rosso M.-N."/>
            <person name="Henrissat B."/>
            <person name="Hibbett D."/>
            <person name="Martinez A.T."/>
            <person name="Grigoriev I.V."/>
        </authorList>
    </citation>
    <scope>NUCLEOTIDE SEQUENCE</scope>
    <source>
        <strain evidence="6">MF-IS2</strain>
    </source>
</reference>
<keyword evidence="7" id="KW-1185">Reference proteome</keyword>
<dbReference type="Gene3D" id="4.10.240.10">
    <property type="entry name" value="Zn(2)-C6 fungal-type DNA-binding domain"/>
    <property type="match status" value="1"/>
</dbReference>
<evidence type="ECO:0000313" key="7">
    <source>
        <dbReference type="Proteomes" id="UP000807342"/>
    </source>
</evidence>
<dbReference type="PANTHER" id="PTHR31001:SF56">
    <property type="entry name" value="ZN(2)-C6 FUNGAL-TYPE DOMAIN-CONTAINING PROTEIN"/>
    <property type="match status" value="1"/>
</dbReference>
<proteinExistence type="predicted"/>
<dbReference type="PANTHER" id="PTHR31001">
    <property type="entry name" value="UNCHARACTERIZED TRANSCRIPTIONAL REGULATORY PROTEIN"/>
    <property type="match status" value="1"/>
</dbReference>
<dbReference type="InterPro" id="IPR036864">
    <property type="entry name" value="Zn2-C6_fun-type_DNA-bd_sf"/>
</dbReference>
<dbReference type="PROSITE" id="PS50048">
    <property type="entry name" value="ZN2_CY6_FUNGAL_2"/>
    <property type="match status" value="1"/>
</dbReference>
<evidence type="ECO:0000313" key="6">
    <source>
        <dbReference type="EMBL" id="KAF9443015.1"/>
    </source>
</evidence>
<protein>
    <recommendedName>
        <fullName evidence="5">Zn(2)-C6 fungal-type domain-containing protein</fullName>
    </recommendedName>
</protein>
<dbReference type="CDD" id="cd12148">
    <property type="entry name" value="fungal_TF_MHR"/>
    <property type="match status" value="1"/>
</dbReference>
<evidence type="ECO:0000259" key="5">
    <source>
        <dbReference type="PROSITE" id="PS50048"/>
    </source>
</evidence>
<gene>
    <name evidence="6" type="ORF">P691DRAFT_680417</name>
</gene>
<evidence type="ECO:0000256" key="3">
    <source>
        <dbReference type="ARBA" id="ARBA00023242"/>
    </source>
</evidence>
<accession>A0A9P5X4D5</accession>
<comment type="subcellular location">
    <subcellularLocation>
        <location evidence="1">Nucleus</location>
    </subcellularLocation>
</comment>
<dbReference type="Proteomes" id="UP000807342">
    <property type="component" value="Unassembled WGS sequence"/>
</dbReference>
<name>A0A9P5X4D5_9AGAR</name>
<sequence>MSPYPSSYDAGTSNPMARKRGTVRLNCAECRRLKLRCDRAIPCNSCVRRGCGPICPDGSLTTGQGNRFVLASTEELHQKNLELAYRIRDLEDALRSLYSQFSTETHPLLSPELLKIKMPLQRELPSLQNGNSSTDNDEGPGVRNTGDVIGFMSVPAPGKSRFYGHTANSCVSSRDSPHEKYSDEASGTFANPQAMLPGAILEKASMISISCHLPDNDVGLQSLLWYLPSSTIAYELRAIYYSHAAWMYNPISIETFDVQVYSRFYGLETSRTSLPGDDSLGHKLSLMFMVLAIGSLMDATLPAYSLEAEQYHQLARAALFHKSILDAPTLDAVRALFLMSYYLFLADQHETASEARWFIMGIAVRVAQSVNRDGSYWDFTAAEVQSRREVLWEMFAYDSLQCLTFGRPPSLIISHIDCKLPSLCGEHPGEQAFHAWKYQFSSECMALLHSQVFGTTAPTYAAVLQLDKRIRTFPIPTILQVVGGGNSESRPAGYPNTVTLVLQRHIVLAIRETNLLYLHRGFFIKALSEYPNDPLRSPYCDSVMATYHSAEAIISLMRSLHSQLEVPCKRMWFLWAHIFSCSIILGSIATQCPFTSLAPYALDQLDLACELFSEVAPNFRATKILITMCQLQQKAHSRLEAFRGGYQPHSGPSAVDGSDEFAILRGNARTEVNPVEKTTPQRWTSSSFTSAMQTDINPSGTKYMQTPNQPLTQNSLVFTRSPTLNPRGSVNDTEIGLSSVQSYGATAANVYETDTSLPIVQVHPHHRESGYYPTDSNYYHSSTGI</sequence>
<dbReference type="GO" id="GO:0005634">
    <property type="term" value="C:nucleus"/>
    <property type="evidence" value="ECO:0007669"/>
    <property type="project" value="UniProtKB-SubCell"/>
</dbReference>
<keyword evidence="3" id="KW-0539">Nucleus</keyword>
<feature type="region of interest" description="Disordered" evidence="4">
    <location>
        <begin position="125"/>
        <end position="144"/>
    </location>
</feature>
<dbReference type="SMART" id="SM00906">
    <property type="entry name" value="Fungal_trans"/>
    <property type="match status" value="1"/>
</dbReference>
<dbReference type="InterPro" id="IPR007219">
    <property type="entry name" value="XnlR_reg_dom"/>
</dbReference>
<organism evidence="6 7">
    <name type="scientific">Macrolepiota fuliginosa MF-IS2</name>
    <dbReference type="NCBI Taxonomy" id="1400762"/>
    <lineage>
        <taxon>Eukaryota</taxon>
        <taxon>Fungi</taxon>
        <taxon>Dikarya</taxon>
        <taxon>Basidiomycota</taxon>
        <taxon>Agaricomycotina</taxon>
        <taxon>Agaricomycetes</taxon>
        <taxon>Agaricomycetidae</taxon>
        <taxon>Agaricales</taxon>
        <taxon>Agaricineae</taxon>
        <taxon>Agaricaceae</taxon>
        <taxon>Macrolepiota</taxon>
    </lineage>
</organism>
<dbReference type="GO" id="GO:0000981">
    <property type="term" value="F:DNA-binding transcription factor activity, RNA polymerase II-specific"/>
    <property type="evidence" value="ECO:0007669"/>
    <property type="project" value="InterPro"/>
</dbReference>
<feature type="region of interest" description="Disordered" evidence="4">
    <location>
        <begin position="766"/>
        <end position="785"/>
    </location>
</feature>
<dbReference type="GO" id="GO:0003677">
    <property type="term" value="F:DNA binding"/>
    <property type="evidence" value="ECO:0007669"/>
    <property type="project" value="InterPro"/>
</dbReference>
<dbReference type="GO" id="GO:0006351">
    <property type="term" value="P:DNA-templated transcription"/>
    <property type="evidence" value="ECO:0007669"/>
    <property type="project" value="InterPro"/>
</dbReference>
<dbReference type="EMBL" id="MU151532">
    <property type="protein sequence ID" value="KAF9443015.1"/>
    <property type="molecule type" value="Genomic_DNA"/>
</dbReference>
<evidence type="ECO:0000256" key="2">
    <source>
        <dbReference type="ARBA" id="ARBA00022723"/>
    </source>
</evidence>
<dbReference type="OrthoDB" id="424974at2759"/>
<dbReference type="InterPro" id="IPR001138">
    <property type="entry name" value="Zn2Cys6_DnaBD"/>
</dbReference>
<dbReference type="AlphaFoldDB" id="A0A9P5X4D5"/>
<feature type="domain" description="Zn(2)-C6 fungal-type" evidence="5">
    <location>
        <begin position="26"/>
        <end position="55"/>
    </location>
</feature>
<comment type="caution">
    <text evidence="6">The sequence shown here is derived from an EMBL/GenBank/DDBJ whole genome shotgun (WGS) entry which is preliminary data.</text>
</comment>
<feature type="compositionally biased region" description="Polar residues" evidence="4">
    <location>
        <begin position="774"/>
        <end position="785"/>
    </location>
</feature>
<dbReference type="CDD" id="cd00067">
    <property type="entry name" value="GAL4"/>
    <property type="match status" value="1"/>
</dbReference>
<dbReference type="SUPFAM" id="SSF57701">
    <property type="entry name" value="Zn2/Cys6 DNA-binding domain"/>
    <property type="match status" value="1"/>
</dbReference>
<dbReference type="GO" id="GO:0008270">
    <property type="term" value="F:zinc ion binding"/>
    <property type="evidence" value="ECO:0007669"/>
    <property type="project" value="InterPro"/>
</dbReference>
<dbReference type="InterPro" id="IPR050613">
    <property type="entry name" value="Sec_Metabolite_Reg"/>
</dbReference>
<dbReference type="SMART" id="SM00066">
    <property type="entry name" value="GAL4"/>
    <property type="match status" value="1"/>
</dbReference>
<dbReference type="Pfam" id="PF04082">
    <property type="entry name" value="Fungal_trans"/>
    <property type="match status" value="1"/>
</dbReference>
<keyword evidence="2" id="KW-0479">Metal-binding</keyword>
<evidence type="ECO:0000256" key="4">
    <source>
        <dbReference type="SAM" id="MobiDB-lite"/>
    </source>
</evidence>